<feature type="compositionally biased region" description="Basic and acidic residues" evidence="3">
    <location>
        <begin position="778"/>
        <end position="797"/>
    </location>
</feature>
<sequence length="1653" mass="198373">MIYLKGENKIISINEEDINDENYIIIKSILKDEKICMNGWIQISFIFYEKNYYKLFLDLIKEGDIFFEDYNNKIFNILLLVYNLEKIINVKNENKEDELKIKLENLLNQIEKKIKEKNDNHKEIEKYNSDTENKDVNKLLNNNSEYNNKNYYNKYDYLSYLMIKGIYNINMYLYLLNKYDYKCGTNNLFSSSVIKKTIDSSINVNGNVIINNNEFTNPLNYLIHSINIFILLLKKNNFDFISSIYLSFALCLIYKLDACIQFSSYVLIRIIHFQNFLNLLLEDYKIKYVHKNNNPDNRSITKNNVQDMNESKDEKKKTVKKKKFFFFGTSENEEDNNIDNNSNNNNSDNNLDNTYKYIQIKNLMNISNNIKSILKYIIGICYLKKKNFSLASYCFTSSIKIDNNKCAYISNSSLLLMNYVNKIIEHNNFIYINEFNFLKYSNNYLSTNNYNNLENYQNDEENKKKDIKIGTHQNNTQNINNMHNIHNNNNNNNNNNNSNINRHYNSVDISNEGSNLDSIIHKEQFYHEENLQLKGKKNTKTYQGISISSNNNFVNLLRKVHMKDIINLTLFYYYNYLEGGILKCSQNLKQLLNCCDIYILDKNDIYEYDESIESINNENIFVKNKKWKDIYLNNNIISLYFDLCEIWLIQGNYRAILLLKIIKHKINFNYINKKALSKYYFLIGIYYHILQNMKKALMYYHKSFLIYKNNISRYYYTICCIHLKKYNKAKSNLIYLYKKCRNAYVIKLYVYFFVHTSNIYLNYNVLNKETIKKKEINRRENKNDVNRNELHKNDTHNNDITSNHIDSHMNNQTNDYVSYHIDNKFCKSNRNQHVKILHKVLLNMIEIINKNEIIFDNNLDIILLKAKIYELLITKYSNEYIESYFKLLDDIYEVKYFFTIKNKSPKLSIELINNYIVSMFYCNYKQKSLGLIELLKDEIFCKIKKFHTYYTYAILCKGKSSLCNIDNLLNKDKLYNVATRKEVNHIYQDKNNKRKSNCDNTTIGHNNKRRKNEIHDKDLKIEEKNFYDQKKKDDIDINESIHFHENVINSINRSKLKCKEMLQKNIKKLKYIKDILRYHRIFEIQNNIINIKNHNMIKKKNTHEIYNKIMKKERYINLINYLKKLYITISFNNIILLEIVGYKNICINMYKIFTEIYINYECAFIRLANIYIKNKNFLKAKQIIDNGLQKNPSSIKLHLLKSYMHYKRKHYDYSIYTLEKLKREDQNKNVNINKNNPHNNDSILINTYISIIKFHKIKECKSKEEKNSIINEIYNKIQLLLEKKSNYFIANLIGVLLNINNKYDIAYESFQIIIDSYEKLSFYYISSIKNIIYLMFNHLIRNNHIINNKLFLNKLNLFFNLSVKYGLNDKKIYLCYSNYLHVLEKYDDAINLLYLCYKKWPYDISILNSLIIIIDSCVSKYLSYEYVDLKNIFFMKGLIHFSFQVIYTLLYLKHFTTTAPLLSSDEKYNYYKEGDYIIEIKKKNLEILASRKYLISTYKKFEEKIKPYIESSLPTMLKQKKLYEMKKVNIQKKIYEEKKRKQMNLEMMKKKSEENLHAELLRDVNEITYHISDKINVSEQRDNSFYINDHQNDIIQETNEIQLDSIPTPSNKNIINVEEENSSFEESRNYESSDNSSDLFEEPSPKKRKKVID</sequence>
<dbReference type="InterPro" id="IPR011990">
    <property type="entry name" value="TPR-like_helical_dom_sf"/>
</dbReference>
<evidence type="ECO:0000256" key="3">
    <source>
        <dbReference type="SAM" id="MobiDB-lite"/>
    </source>
</evidence>
<feature type="repeat" description="TPR" evidence="1">
    <location>
        <begin position="677"/>
        <end position="710"/>
    </location>
</feature>
<feature type="compositionally biased region" description="Polar residues" evidence="3">
    <location>
        <begin position="297"/>
        <end position="308"/>
    </location>
</feature>
<evidence type="ECO:0000313" key="4">
    <source>
        <dbReference type="EMBL" id="ETW18620.1"/>
    </source>
</evidence>
<accession>A0A024V8V0</accession>
<gene>
    <name evidence="4" type="ORF">PFFVO_02516</name>
</gene>
<reference evidence="4 5" key="2">
    <citation type="submission" date="2013-02" db="EMBL/GenBank/DDBJ databases">
        <title>The Genome Sequence of Plasmodium falciparum Vietnam Oak-Knoll (FVO).</title>
        <authorList>
            <consortium name="The Broad Institute Genome Sequencing Platform"/>
            <consortium name="The Broad Institute Genome Sequencing Center for Infectious Disease"/>
            <person name="Neafsey D."/>
            <person name="Cheeseman I."/>
            <person name="Volkman S."/>
            <person name="Adams J."/>
            <person name="Walker B."/>
            <person name="Young S.K."/>
            <person name="Zeng Q."/>
            <person name="Gargeya S."/>
            <person name="Fitzgerald M."/>
            <person name="Haas B."/>
            <person name="Abouelleil A."/>
            <person name="Alvarado L."/>
            <person name="Arachchi H.M."/>
            <person name="Berlin A.M."/>
            <person name="Chapman S.B."/>
            <person name="Dewar J."/>
            <person name="Goldberg J."/>
            <person name="Griggs A."/>
            <person name="Gujja S."/>
            <person name="Hansen M."/>
            <person name="Howarth C."/>
            <person name="Imamovic A."/>
            <person name="Larimer J."/>
            <person name="McCowan C."/>
            <person name="Murphy C."/>
            <person name="Neiman D."/>
            <person name="Pearson M."/>
            <person name="Priest M."/>
            <person name="Roberts A."/>
            <person name="Saif S."/>
            <person name="Shea T."/>
            <person name="Sisk P."/>
            <person name="Sykes S."/>
            <person name="Wortman J."/>
            <person name="Nusbaum C."/>
            <person name="Birren B."/>
        </authorList>
    </citation>
    <scope>NUCLEOTIDE SEQUENCE [LARGE SCALE GENOMIC DNA]</scope>
    <source>
        <strain evidence="5">Vietnam Oak-Knoll (FVO)</strain>
    </source>
</reference>
<keyword evidence="2" id="KW-0175">Coiled coil</keyword>
<keyword evidence="1" id="KW-0802">TPR repeat</keyword>
<dbReference type="SMART" id="SM00028">
    <property type="entry name" value="TPR"/>
    <property type="match status" value="4"/>
</dbReference>
<protein>
    <recommendedName>
        <fullName evidence="6">Tetratricopeptide repeat protein</fullName>
    </recommendedName>
</protein>
<dbReference type="InterPro" id="IPR019734">
    <property type="entry name" value="TPR_rpt"/>
</dbReference>
<dbReference type="InterPro" id="IPR052671">
    <property type="entry name" value="Acrosomal_SP-10-like"/>
</dbReference>
<dbReference type="Gene3D" id="1.25.40.10">
    <property type="entry name" value="Tetratricopeptide repeat domain"/>
    <property type="match status" value="1"/>
</dbReference>
<evidence type="ECO:0000256" key="2">
    <source>
        <dbReference type="SAM" id="Coils"/>
    </source>
</evidence>
<organism evidence="4 5">
    <name type="scientific">Plasmodium falciparum Vietnam Oak-Knoll</name>
    <name type="common">FVO</name>
    <dbReference type="NCBI Taxonomy" id="1036723"/>
    <lineage>
        <taxon>Eukaryota</taxon>
        <taxon>Sar</taxon>
        <taxon>Alveolata</taxon>
        <taxon>Apicomplexa</taxon>
        <taxon>Aconoidasida</taxon>
        <taxon>Haemosporida</taxon>
        <taxon>Plasmodiidae</taxon>
        <taxon>Plasmodium</taxon>
        <taxon>Plasmodium (Laverania)</taxon>
    </lineage>
</organism>
<dbReference type="EMBL" id="KI925078">
    <property type="protein sequence ID" value="ETW18620.1"/>
    <property type="molecule type" value="Genomic_DNA"/>
</dbReference>
<reference evidence="4 5" key="1">
    <citation type="submission" date="2013-02" db="EMBL/GenBank/DDBJ databases">
        <title>The Genome Annotation of Plasmodium falciparum Vietnam Oak-Knoll (FVO).</title>
        <authorList>
            <consortium name="The Broad Institute Genome Sequencing Platform"/>
            <consortium name="The Broad Institute Genome Sequencing Center for Infectious Disease"/>
            <person name="Neafsey D."/>
            <person name="Hoffman S."/>
            <person name="Volkman S."/>
            <person name="Rosenthal P."/>
            <person name="Walker B."/>
            <person name="Young S.K."/>
            <person name="Zeng Q."/>
            <person name="Gargeya S."/>
            <person name="Fitzgerald M."/>
            <person name="Haas B."/>
            <person name="Abouelleil A."/>
            <person name="Allen A.W."/>
            <person name="Alvarado L."/>
            <person name="Arachchi H.M."/>
            <person name="Berlin A.M."/>
            <person name="Chapman S.B."/>
            <person name="Gainer-Dewar J."/>
            <person name="Goldberg J."/>
            <person name="Griggs A."/>
            <person name="Gujja S."/>
            <person name="Hansen M."/>
            <person name="Howarth C."/>
            <person name="Imamovic A."/>
            <person name="Ireland A."/>
            <person name="Larimer J."/>
            <person name="McCowan C."/>
            <person name="Murphy C."/>
            <person name="Pearson M."/>
            <person name="Poon T.W."/>
            <person name="Priest M."/>
            <person name="Roberts A."/>
            <person name="Saif S."/>
            <person name="Shea T."/>
            <person name="Sisk P."/>
            <person name="Sykes S."/>
            <person name="Wortman J."/>
            <person name="Nusbaum C."/>
            <person name="Birren B."/>
        </authorList>
    </citation>
    <scope>NUCLEOTIDE SEQUENCE [LARGE SCALE GENOMIC DNA]</scope>
    <source>
        <strain evidence="5">Vietnam Oak-Knoll (FVO)</strain>
    </source>
</reference>
<dbReference type="Proteomes" id="UP000030690">
    <property type="component" value="Unassembled WGS sequence"/>
</dbReference>
<feature type="region of interest" description="Disordered" evidence="3">
    <location>
        <begin position="297"/>
        <end position="316"/>
    </location>
</feature>
<evidence type="ECO:0000313" key="5">
    <source>
        <dbReference type="Proteomes" id="UP000030690"/>
    </source>
</evidence>
<feature type="coiled-coil region" evidence="2">
    <location>
        <begin position="89"/>
        <end position="134"/>
    </location>
</feature>
<dbReference type="PANTHER" id="PTHR17571">
    <property type="entry name" value="URINARY PROTEIN RUP /ACROSOMAL PROTEIN SP-10"/>
    <property type="match status" value="1"/>
</dbReference>
<evidence type="ECO:0008006" key="6">
    <source>
        <dbReference type="Google" id="ProtNLM"/>
    </source>
</evidence>
<name>A0A024V8V0_PLAFA</name>
<dbReference type="PROSITE" id="PS50005">
    <property type="entry name" value="TPR"/>
    <property type="match status" value="1"/>
</dbReference>
<evidence type="ECO:0000256" key="1">
    <source>
        <dbReference type="PROSITE-ProRule" id="PRU00339"/>
    </source>
</evidence>
<dbReference type="OrthoDB" id="371503at2759"/>
<feature type="region of interest" description="Disordered" evidence="3">
    <location>
        <begin position="1619"/>
        <end position="1653"/>
    </location>
</feature>
<dbReference type="SUPFAM" id="SSF48452">
    <property type="entry name" value="TPR-like"/>
    <property type="match status" value="2"/>
</dbReference>
<feature type="region of interest" description="Disordered" evidence="3">
    <location>
        <begin position="778"/>
        <end position="805"/>
    </location>
</feature>
<proteinExistence type="predicted"/>
<dbReference type="PANTHER" id="PTHR17571:SF34">
    <property type="entry name" value="ACROSOMAL PROTEIN SP-10"/>
    <property type="match status" value="1"/>
</dbReference>